<keyword evidence="2" id="KW-0489">Methyltransferase</keyword>
<sequence length="247" mass="27479">MSDDPIVLSARLQKLTEWIPVGARVADIGGDHAYLLIHQAKAGCLSHGIVGELNKGPFENACRTIRMANVEKMVEARLGDGLSVLKPGEVDVIVIAGMGGALITQILKEGKEKLHGVKRLILQPNIGGHNVRRWLKENGFCLVDESLVEDAGILYEALEAEPGEETIYDEMGREFSESTLMEVGPLLLKKRHPLLKRKVMQEWESKQKVFRSLKNAKSETAVAKREQLAEQLKEWEKVKTCLFAEST</sequence>
<keyword evidence="1" id="KW-0175">Coiled coil</keyword>
<dbReference type="EMBL" id="JAECVW010000001">
    <property type="protein sequence ID" value="MBH8594107.1"/>
    <property type="molecule type" value="Genomic_DNA"/>
</dbReference>
<dbReference type="RefSeq" id="WP_181730920.1">
    <property type="nucleotide sequence ID" value="NZ_JACEIR010000001.1"/>
</dbReference>
<dbReference type="Gene3D" id="3.40.50.150">
    <property type="entry name" value="Vaccinia Virus protein VP39"/>
    <property type="match status" value="1"/>
</dbReference>
<proteinExistence type="predicted"/>
<organism evidence="2 3">
    <name type="scientific">Thermoactinomyces intermedius</name>
    <dbReference type="NCBI Taxonomy" id="2024"/>
    <lineage>
        <taxon>Bacteria</taxon>
        <taxon>Bacillati</taxon>
        <taxon>Bacillota</taxon>
        <taxon>Bacilli</taxon>
        <taxon>Bacillales</taxon>
        <taxon>Thermoactinomycetaceae</taxon>
        <taxon>Thermoactinomyces</taxon>
    </lineage>
</organism>
<feature type="coiled-coil region" evidence="1">
    <location>
        <begin position="218"/>
        <end position="245"/>
    </location>
</feature>
<protein>
    <submittedName>
        <fullName evidence="2">SAM-dependent methyltransferase</fullName>
    </submittedName>
</protein>
<dbReference type="AlphaFoldDB" id="A0A8I1A240"/>
<dbReference type="PANTHER" id="PTHR38451">
    <property type="entry name" value="TRNA (ADENINE(22)-N(1))-METHYLTRANSFERASE"/>
    <property type="match status" value="1"/>
</dbReference>
<dbReference type="Pfam" id="PF04816">
    <property type="entry name" value="TrmK"/>
    <property type="match status" value="1"/>
</dbReference>
<dbReference type="GO" id="GO:0032259">
    <property type="term" value="P:methylation"/>
    <property type="evidence" value="ECO:0007669"/>
    <property type="project" value="UniProtKB-KW"/>
</dbReference>
<dbReference type="InterPro" id="IPR029063">
    <property type="entry name" value="SAM-dependent_MTases_sf"/>
</dbReference>
<reference evidence="2 3" key="1">
    <citation type="submission" date="2020-12" db="EMBL/GenBank/DDBJ databases">
        <title>WGS of Thermoactinomyces spp.</title>
        <authorList>
            <person name="Cheng K."/>
        </authorList>
    </citation>
    <scope>NUCLEOTIDE SEQUENCE [LARGE SCALE GENOMIC DNA]</scope>
    <source>
        <strain evidence="3">CICC 10671\DSM 43846</strain>
    </source>
</reference>
<dbReference type="PIRSF" id="PIRSF018637">
    <property type="entry name" value="TrmK"/>
    <property type="match status" value="1"/>
</dbReference>
<keyword evidence="3" id="KW-1185">Reference proteome</keyword>
<dbReference type="PANTHER" id="PTHR38451:SF1">
    <property type="entry name" value="TRNA (ADENINE(22)-N(1))-METHYLTRANSFERASE"/>
    <property type="match status" value="1"/>
</dbReference>
<evidence type="ECO:0000313" key="2">
    <source>
        <dbReference type="EMBL" id="MBH8594107.1"/>
    </source>
</evidence>
<dbReference type="Gene3D" id="1.10.287.1890">
    <property type="match status" value="1"/>
</dbReference>
<keyword evidence="2" id="KW-0808">Transferase</keyword>
<evidence type="ECO:0000313" key="3">
    <source>
        <dbReference type="Proteomes" id="UP000633619"/>
    </source>
</evidence>
<dbReference type="GO" id="GO:0160105">
    <property type="term" value="F:tRNA (adenine(22)-N1)-methyltransferase activity"/>
    <property type="evidence" value="ECO:0007669"/>
    <property type="project" value="InterPro"/>
</dbReference>
<dbReference type="SUPFAM" id="SSF53335">
    <property type="entry name" value="S-adenosyl-L-methionine-dependent methyltransferases"/>
    <property type="match status" value="1"/>
</dbReference>
<dbReference type="InterPro" id="IPR006901">
    <property type="entry name" value="TrmK"/>
</dbReference>
<gene>
    <name evidence="2" type="ORF">I8U20_02035</name>
</gene>
<comment type="caution">
    <text evidence="2">The sequence shown here is derived from an EMBL/GenBank/DDBJ whole genome shotgun (WGS) entry which is preliminary data.</text>
</comment>
<dbReference type="Proteomes" id="UP000633619">
    <property type="component" value="Unassembled WGS sequence"/>
</dbReference>
<accession>A0A8I1A240</accession>
<evidence type="ECO:0000256" key="1">
    <source>
        <dbReference type="SAM" id="Coils"/>
    </source>
</evidence>
<name>A0A8I1A240_THEIN</name>